<organism evidence="1 2">
    <name type="scientific">Phlebia brevispora</name>
    <dbReference type="NCBI Taxonomy" id="194682"/>
    <lineage>
        <taxon>Eukaryota</taxon>
        <taxon>Fungi</taxon>
        <taxon>Dikarya</taxon>
        <taxon>Basidiomycota</taxon>
        <taxon>Agaricomycotina</taxon>
        <taxon>Agaricomycetes</taxon>
        <taxon>Polyporales</taxon>
        <taxon>Meruliaceae</taxon>
        <taxon>Phlebia</taxon>
    </lineage>
</organism>
<evidence type="ECO:0000313" key="2">
    <source>
        <dbReference type="Proteomes" id="UP001148662"/>
    </source>
</evidence>
<evidence type="ECO:0000313" key="1">
    <source>
        <dbReference type="EMBL" id="KAJ3548441.1"/>
    </source>
</evidence>
<gene>
    <name evidence="1" type="ORF">NM688_g5298</name>
</gene>
<accession>A0ACC1SXQ4</accession>
<protein>
    <submittedName>
        <fullName evidence="1">Uncharacterized protein</fullName>
    </submittedName>
</protein>
<dbReference type="Proteomes" id="UP001148662">
    <property type="component" value="Unassembled WGS sequence"/>
</dbReference>
<reference evidence="1" key="1">
    <citation type="submission" date="2022-07" db="EMBL/GenBank/DDBJ databases">
        <title>Genome Sequence of Phlebia brevispora.</title>
        <authorList>
            <person name="Buettner E."/>
        </authorList>
    </citation>
    <scope>NUCLEOTIDE SEQUENCE</scope>
    <source>
        <strain evidence="1">MPL23</strain>
    </source>
</reference>
<comment type="caution">
    <text evidence="1">The sequence shown here is derived from an EMBL/GenBank/DDBJ whole genome shotgun (WGS) entry which is preliminary data.</text>
</comment>
<name>A0ACC1SXQ4_9APHY</name>
<sequence length="143" mass="15508">MQHSKPLVLAEKAHPSRTNGPHGGLLQITAADQNINGWILSDMILTAGISDNFHPVRIRRPSRHLGHDLISSFEPSNSPSSLQGWVSLNLQPGTGEPWKNAEKSISSWRAALASDVLPLALRASGHRDTASLVMGEENHRSSL</sequence>
<proteinExistence type="predicted"/>
<keyword evidence="2" id="KW-1185">Reference proteome</keyword>
<dbReference type="EMBL" id="JANHOG010000962">
    <property type="protein sequence ID" value="KAJ3548441.1"/>
    <property type="molecule type" value="Genomic_DNA"/>
</dbReference>